<sequence>MREVLKEKGKGRRRMCGVRRDDLLLAALDHQTAPPGPPLVLRDLPPHLSHQHQGCLLNALHHHKFTRTVCPQHFNR</sequence>
<proteinExistence type="predicted"/>
<organism evidence="1 2">
    <name type="scientific">Portunus trituberculatus</name>
    <name type="common">Swimming crab</name>
    <name type="synonym">Neptunus trituberculatus</name>
    <dbReference type="NCBI Taxonomy" id="210409"/>
    <lineage>
        <taxon>Eukaryota</taxon>
        <taxon>Metazoa</taxon>
        <taxon>Ecdysozoa</taxon>
        <taxon>Arthropoda</taxon>
        <taxon>Crustacea</taxon>
        <taxon>Multicrustacea</taxon>
        <taxon>Malacostraca</taxon>
        <taxon>Eumalacostraca</taxon>
        <taxon>Eucarida</taxon>
        <taxon>Decapoda</taxon>
        <taxon>Pleocyemata</taxon>
        <taxon>Brachyura</taxon>
        <taxon>Eubrachyura</taxon>
        <taxon>Portunoidea</taxon>
        <taxon>Portunidae</taxon>
        <taxon>Portuninae</taxon>
        <taxon>Portunus</taxon>
    </lineage>
</organism>
<evidence type="ECO:0000313" key="2">
    <source>
        <dbReference type="Proteomes" id="UP000324222"/>
    </source>
</evidence>
<reference evidence="1 2" key="1">
    <citation type="submission" date="2019-05" db="EMBL/GenBank/DDBJ databases">
        <title>Another draft genome of Portunus trituberculatus and its Hox gene families provides insights of decapod evolution.</title>
        <authorList>
            <person name="Jeong J.-H."/>
            <person name="Song I."/>
            <person name="Kim S."/>
            <person name="Choi T."/>
            <person name="Kim D."/>
            <person name="Ryu S."/>
            <person name="Kim W."/>
        </authorList>
    </citation>
    <scope>NUCLEOTIDE SEQUENCE [LARGE SCALE GENOMIC DNA]</scope>
    <source>
        <tissue evidence="1">Muscle</tissue>
    </source>
</reference>
<evidence type="ECO:0000313" key="1">
    <source>
        <dbReference type="EMBL" id="MPC77911.1"/>
    </source>
</evidence>
<gene>
    <name evidence="1" type="ORF">E2C01_072380</name>
</gene>
<dbReference type="EMBL" id="VSRR010047086">
    <property type="protein sequence ID" value="MPC77911.1"/>
    <property type="molecule type" value="Genomic_DNA"/>
</dbReference>
<keyword evidence="2" id="KW-1185">Reference proteome</keyword>
<name>A0A5B7HXT9_PORTR</name>
<dbReference type="Proteomes" id="UP000324222">
    <property type="component" value="Unassembled WGS sequence"/>
</dbReference>
<dbReference type="AlphaFoldDB" id="A0A5B7HXT9"/>
<comment type="caution">
    <text evidence="1">The sequence shown here is derived from an EMBL/GenBank/DDBJ whole genome shotgun (WGS) entry which is preliminary data.</text>
</comment>
<protein>
    <submittedName>
        <fullName evidence="1">Uncharacterized protein</fullName>
    </submittedName>
</protein>
<accession>A0A5B7HXT9</accession>